<evidence type="ECO:0008006" key="5">
    <source>
        <dbReference type="Google" id="ProtNLM"/>
    </source>
</evidence>
<feature type="transmembrane region" description="Helical" evidence="2">
    <location>
        <begin position="181"/>
        <end position="202"/>
    </location>
</feature>
<dbReference type="OrthoDB" id="3613228at2"/>
<dbReference type="EMBL" id="CP031194">
    <property type="protein sequence ID" value="AXG77688.1"/>
    <property type="molecule type" value="Genomic_DNA"/>
</dbReference>
<name>A0A345HLW4_9ACTN</name>
<evidence type="ECO:0000313" key="4">
    <source>
        <dbReference type="Proteomes" id="UP000253868"/>
    </source>
</evidence>
<gene>
    <name evidence="3" type="ORF">DVK44_08230</name>
</gene>
<keyword evidence="4" id="KW-1185">Reference proteome</keyword>
<dbReference type="AlphaFoldDB" id="A0A345HLW4"/>
<organism evidence="3 4">
    <name type="scientific">Streptomyces paludis</name>
    <dbReference type="NCBI Taxonomy" id="2282738"/>
    <lineage>
        <taxon>Bacteria</taxon>
        <taxon>Bacillati</taxon>
        <taxon>Actinomycetota</taxon>
        <taxon>Actinomycetes</taxon>
        <taxon>Kitasatosporales</taxon>
        <taxon>Streptomycetaceae</taxon>
        <taxon>Streptomyces</taxon>
    </lineage>
</organism>
<keyword evidence="2" id="KW-0472">Membrane</keyword>
<accession>A0A345HLW4</accession>
<evidence type="ECO:0000256" key="1">
    <source>
        <dbReference type="SAM" id="MobiDB-lite"/>
    </source>
</evidence>
<dbReference type="KEGG" id="spad:DVK44_08230"/>
<keyword evidence="2" id="KW-0812">Transmembrane</keyword>
<feature type="transmembrane region" description="Helical" evidence="2">
    <location>
        <begin position="43"/>
        <end position="62"/>
    </location>
</feature>
<protein>
    <recommendedName>
        <fullName evidence="5">DUF3592 domain-containing protein</fullName>
    </recommendedName>
</protein>
<evidence type="ECO:0000313" key="3">
    <source>
        <dbReference type="EMBL" id="AXG77688.1"/>
    </source>
</evidence>
<feature type="transmembrane region" description="Helical" evidence="2">
    <location>
        <begin position="17"/>
        <end position="37"/>
    </location>
</feature>
<reference evidence="4" key="1">
    <citation type="submission" date="2018-07" db="EMBL/GenBank/DDBJ databases">
        <authorList>
            <person name="Zhao J."/>
        </authorList>
    </citation>
    <scope>NUCLEOTIDE SEQUENCE [LARGE SCALE GENOMIC DNA]</scope>
    <source>
        <strain evidence="4">GSSD-12</strain>
    </source>
</reference>
<dbReference type="RefSeq" id="WP_114659055.1">
    <property type="nucleotide sequence ID" value="NZ_CP031194.1"/>
</dbReference>
<keyword evidence="2" id="KW-1133">Transmembrane helix</keyword>
<evidence type="ECO:0000256" key="2">
    <source>
        <dbReference type="SAM" id="Phobius"/>
    </source>
</evidence>
<feature type="compositionally biased region" description="Low complexity" evidence="1">
    <location>
        <begin position="214"/>
        <end position="234"/>
    </location>
</feature>
<sequence>MTIAAGAPPTHSTPAGLAFGFLTGGVIGASLTAFIGGCVVGRAPLIITGLALPAAYGLLFFLGTLPRRLREAAVAPSTALAVVEDFEAIGGEGSDVPVRFELSVVPDGAPGFRVEFRQAVNLVELAEYRPRSVVVVEYPPDRPWKTRIVRRPTPEWEERAAGAQVDSVPGPVMRSETSDGCFVGFLNLLGLLLGVAAVLVFFRADLFGSSGTDSGAPGPSVSSSPSASATSSTTITVTSATGMVTLGPGQSMLDKGELRRAVESLTRGEDKREALTVVVQDRMLTVVFSPSGVPAGGFDPRSLPYDRIPALVKEAGSGPGAGSPEGWQVTADGVTGALRLRVVVTGGDGGGTGVLEADGRGRVLQRDGG</sequence>
<feature type="region of interest" description="Disordered" evidence="1">
    <location>
        <begin position="211"/>
        <end position="234"/>
    </location>
</feature>
<proteinExistence type="predicted"/>
<dbReference type="Proteomes" id="UP000253868">
    <property type="component" value="Chromosome"/>
</dbReference>